<feature type="domain" description="LysM" evidence="1">
    <location>
        <begin position="122"/>
        <end position="171"/>
    </location>
</feature>
<dbReference type="InterPro" id="IPR036779">
    <property type="entry name" value="LysM_dom_sf"/>
</dbReference>
<dbReference type="Gene3D" id="3.10.350.10">
    <property type="entry name" value="LysM domain"/>
    <property type="match status" value="1"/>
</dbReference>
<dbReference type="PROSITE" id="PS51782">
    <property type="entry name" value="LYSM"/>
    <property type="match status" value="1"/>
</dbReference>
<dbReference type="Pfam" id="PF01476">
    <property type="entry name" value="LysM"/>
    <property type="match status" value="1"/>
</dbReference>
<dbReference type="PROSITE" id="PS51257">
    <property type="entry name" value="PROKAR_LIPOPROTEIN"/>
    <property type="match status" value="1"/>
</dbReference>
<dbReference type="EMBL" id="VSSQ01050489">
    <property type="protein sequence ID" value="MPN04577.1"/>
    <property type="molecule type" value="Genomic_DNA"/>
</dbReference>
<dbReference type="SMART" id="SM00257">
    <property type="entry name" value="LysM"/>
    <property type="match status" value="1"/>
</dbReference>
<dbReference type="SUPFAM" id="SSF54106">
    <property type="entry name" value="LysM domain"/>
    <property type="match status" value="1"/>
</dbReference>
<organism evidence="2">
    <name type="scientific">bioreactor metagenome</name>
    <dbReference type="NCBI Taxonomy" id="1076179"/>
    <lineage>
        <taxon>unclassified sequences</taxon>
        <taxon>metagenomes</taxon>
        <taxon>ecological metagenomes</taxon>
    </lineage>
</organism>
<gene>
    <name evidence="2" type="ORF">SDC9_151818</name>
</gene>
<evidence type="ECO:0000259" key="1">
    <source>
        <dbReference type="PROSITE" id="PS51782"/>
    </source>
</evidence>
<dbReference type="PANTHER" id="PTHR34700:SF4">
    <property type="entry name" value="PHAGE-LIKE ELEMENT PBSX PROTEIN XKDP"/>
    <property type="match status" value="1"/>
</dbReference>
<proteinExistence type="predicted"/>
<dbReference type="AlphaFoldDB" id="A0A645ERX1"/>
<accession>A0A645ERX1</accession>
<reference evidence="2" key="1">
    <citation type="submission" date="2019-08" db="EMBL/GenBank/DDBJ databases">
        <authorList>
            <person name="Kucharzyk K."/>
            <person name="Murdoch R.W."/>
            <person name="Higgins S."/>
            <person name="Loffler F."/>
        </authorList>
    </citation>
    <scope>NUCLEOTIDE SEQUENCE</scope>
</reference>
<dbReference type="InterPro" id="IPR052196">
    <property type="entry name" value="Bact_Kbp"/>
</dbReference>
<dbReference type="InterPro" id="IPR018392">
    <property type="entry name" value="LysM"/>
</dbReference>
<dbReference type="PANTHER" id="PTHR34700">
    <property type="entry name" value="POTASSIUM BINDING PROTEIN KBP"/>
    <property type="match status" value="1"/>
</dbReference>
<comment type="caution">
    <text evidence="2">The sequence shown here is derived from an EMBL/GenBank/DDBJ whole genome shotgun (WGS) entry which is preliminary data.</text>
</comment>
<evidence type="ECO:0000313" key="2">
    <source>
        <dbReference type="EMBL" id="MPN04577.1"/>
    </source>
</evidence>
<name>A0A645ERX1_9ZZZZ</name>
<sequence length="174" mass="18967">MKAFTVGLSGVVLLALAAGCRPQLAEVELGDTEEQWNHIVRESYPGFRPPRTAPPAIKDKNTPREAVVPFPDPAVAGTVVVEDDEIAVPMTAGGDAVEETVVVEETAVTAEPTVPAAEAKYVEYTIKPGDSLSLIAKKFYKDGRRYERIYEANKDVIKNPNRLPLGKKIRIPQL</sequence>
<dbReference type="CDD" id="cd00118">
    <property type="entry name" value="LysM"/>
    <property type="match status" value="1"/>
</dbReference>
<protein>
    <recommendedName>
        <fullName evidence="1">LysM domain-containing protein</fullName>
    </recommendedName>
</protein>